<evidence type="ECO:0000313" key="1">
    <source>
        <dbReference type="EMBL" id="CBA31272.1"/>
    </source>
</evidence>
<accession>C9YBW2</accession>
<organism evidence="1">
    <name type="scientific">Curvibacter symbiont subsp. Hydra magnipapillata</name>
    <dbReference type="NCBI Taxonomy" id="667019"/>
    <lineage>
        <taxon>Bacteria</taxon>
        <taxon>Pseudomonadati</taxon>
        <taxon>Pseudomonadota</taxon>
        <taxon>Betaproteobacteria</taxon>
        <taxon>Burkholderiales</taxon>
        <taxon>Comamonadaceae</taxon>
        <taxon>Curvibacter</taxon>
    </lineage>
</organism>
<evidence type="ECO:0008006" key="2">
    <source>
        <dbReference type="Google" id="ProtNLM"/>
    </source>
</evidence>
<dbReference type="Pfam" id="PF08811">
    <property type="entry name" value="DUF1800"/>
    <property type="match status" value="1"/>
</dbReference>
<dbReference type="AlphaFoldDB" id="C9YBW2"/>
<name>C9YBW2_CURXX</name>
<dbReference type="EMBL" id="FN543105">
    <property type="protein sequence ID" value="CBA31272.1"/>
    <property type="molecule type" value="Genomic_DNA"/>
</dbReference>
<gene>
    <name evidence="1" type="ORF">Csp_C27710</name>
</gene>
<protein>
    <recommendedName>
        <fullName evidence="2">DUF1800 domain-containing protein</fullName>
    </recommendedName>
</protein>
<sequence>MNRVTWGANSHTARQLEQQGQATWLQQQLQPRDAVLPEPAREAVRSMTISQTSLTDLVLKMEQQRKDSDALKDDAEKKAAQQAYQQELNRLARESATRHLLRALYSPAQVQEQMTWFWLNHFNVHLYKHNLRAMLGDYENSALRPHALGRFRDLLGAVTYHPAMLRYLDNDQNAAGRINENFARELMELHTLGVDGGYTQKDVQELARVLTGVGVNMNTGNPNLRKELNRLYVRRGVFEFNPQRHDMGPKTLLGNPVTGEGLAEVDAALDTLARHPSTARFVSRKLATYWLSDNPPQALIDRMAATWKATDGQIAKVLETLFTAPEFVNAPPAKFKDPVRYVVSSVRLAYDDKVILNVGPMMNWINRMGEPLYGRQTPDGYPMVASGWDSAGQLTTRFEIAKAIGSGSAGLFKTDGPQATEKPAFPQLANALYYQAIQGSLSPATRAALDQANSPQEWNTFLLAAPESMRR</sequence>
<dbReference type="InterPro" id="IPR014917">
    <property type="entry name" value="DUF1800"/>
</dbReference>
<reference evidence="1" key="1">
    <citation type="journal article" date="2010" name="Nature">
        <title>The Dynamic genome of Hydra.</title>
        <authorList>
            <person name="Chapman J.A."/>
            <person name="Kirkness E.F."/>
            <person name="Simakov O."/>
            <person name="Hampson S.E."/>
            <person name="Mitros T."/>
            <person name="Weinmaier T."/>
            <person name="Rattei T."/>
            <person name="Balasubramanian P.G."/>
            <person name="Borman J."/>
            <person name="Busam D."/>
            <person name="Disbennett K."/>
            <person name="Pfannkoch C."/>
            <person name="Sumin N."/>
            <person name="Sutton G."/>
            <person name="Viswanathan L."/>
            <person name="Walenz B."/>
            <person name="Goodstein D.M."/>
            <person name="Hellsten U."/>
            <person name="Kawashima T."/>
            <person name="Prochnik S.E."/>
            <person name="Putnam N.H."/>
            <person name="Shu S."/>
            <person name="Blumberg B."/>
            <person name="Dana C.E."/>
            <person name="Gee L."/>
            <person name="Kibler D.F."/>
            <person name="Law L."/>
            <person name="Lindgens D."/>
            <person name="Martinez D.E."/>
            <person name="Peng J."/>
            <person name="Wigge P.A."/>
            <person name="Bertulat B."/>
            <person name="Guder C."/>
            <person name="Nakamura Y."/>
            <person name="Ozbek S."/>
            <person name="Watanabe H."/>
            <person name="Khalturin K."/>
            <person name="Hemmrich G."/>
            <person name="Franke A."/>
            <person name="Augustin R."/>
            <person name="Fraune S."/>
            <person name="Hayakawa E."/>
            <person name="Hayakawa S."/>
            <person name="Hirose M."/>
            <person name="Hwang J."/>
            <person name="Ikeo K."/>
            <person name="Nishimiya-Fujisawa C."/>
            <person name="Ogura A."/>
            <person name="Takahashi T."/>
            <person name="Steinmetz P.R."/>
            <person name="Zhang X."/>
            <person name="Aufschnaiter R."/>
            <person name="Eder M.K."/>
            <person name="Gorny A.K."/>
            <person name="Salvenmoser W."/>
            <person name="Heimberg A.M."/>
            <person name="Wheeler B.M."/>
            <person name="Peterson K.J."/>
            <person name="Boettger A."/>
            <person name="Tischler P."/>
            <person name="Wolf A."/>
            <person name="Gojobori T."/>
            <person name="Remington K.A."/>
            <person name="Strausberg R.L."/>
            <person name="Venter J."/>
            <person name="Technau U."/>
            <person name="Hobmayer B."/>
            <person name="Bosch T.C."/>
            <person name="Holstein T.W."/>
            <person name="Fujisawa T."/>
            <person name="Bode H.R."/>
            <person name="David C.N."/>
            <person name="Rokhsar D.S."/>
            <person name="Steele R.E."/>
        </authorList>
    </citation>
    <scope>NUCLEOTIDE SEQUENCE</scope>
</reference>
<proteinExistence type="predicted"/>